<gene>
    <name evidence="2" type="ORF">BA062_07215</name>
</gene>
<name>A0A318LL61_9PSEU</name>
<proteinExistence type="predicted"/>
<dbReference type="InterPro" id="IPR002155">
    <property type="entry name" value="Thiolase"/>
</dbReference>
<evidence type="ECO:0000313" key="3">
    <source>
        <dbReference type="Proteomes" id="UP000247892"/>
    </source>
</evidence>
<comment type="caution">
    <text evidence="2">The sequence shown here is derived from an EMBL/GenBank/DDBJ whole genome shotgun (WGS) entry which is preliminary data.</text>
</comment>
<dbReference type="EMBL" id="MASU01000005">
    <property type="protein sequence ID" value="PXY35332.1"/>
    <property type="molecule type" value="Genomic_DNA"/>
</dbReference>
<dbReference type="PANTHER" id="PTHR42870">
    <property type="entry name" value="ACETYL-COA C-ACETYLTRANSFERASE"/>
    <property type="match status" value="1"/>
</dbReference>
<organism evidence="2 3">
    <name type="scientific">Prauserella flavalba</name>
    <dbReference type="NCBI Taxonomy" id="1477506"/>
    <lineage>
        <taxon>Bacteria</taxon>
        <taxon>Bacillati</taxon>
        <taxon>Actinomycetota</taxon>
        <taxon>Actinomycetes</taxon>
        <taxon>Pseudonocardiales</taxon>
        <taxon>Pseudonocardiaceae</taxon>
        <taxon>Prauserella</taxon>
    </lineage>
</organism>
<dbReference type="Gene3D" id="3.40.47.10">
    <property type="match status" value="1"/>
</dbReference>
<dbReference type="GO" id="GO:0016747">
    <property type="term" value="F:acyltransferase activity, transferring groups other than amino-acyl groups"/>
    <property type="evidence" value="ECO:0007669"/>
    <property type="project" value="InterPro"/>
</dbReference>
<dbReference type="InterPro" id="IPR055140">
    <property type="entry name" value="Thiolase_C_2"/>
</dbReference>
<evidence type="ECO:0000313" key="2">
    <source>
        <dbReference type="EMBL" id="PXY35332.1"/>
    </source>
</evidence>
<dbReference type="SUPFAM" id="SSF53901">
    <property type="entry name" value="Thiolase-like"/>
    <property type="match status" value="2"/>
</dbReference>
<dbReference type="PANTHER" id="PTHR42870:SF1">
    <property type="entry name" value="NON-SPECIFIC LIPID-TRANSFER PROTEIN-LIKE 2"/>
    <property type="match status" value="1"/>
</dbReference>
<dbReference type="CDD" id="cd00829">
    <property type="entry name" value="SCP-x_thiolase"/>
    <property type="match status" value="1"/>
</dbReference>
<dbReference type="Proteomes" id="UP000247892">
    <property type="component" value="Unassembled WGS sequence"/>
</dbReference>
<dbReference type="AlphaFoldDB" id="A0A318LL61"/>
<feature type="domain" description="Thiolase C-terminal" evidence="1">
    <location>
        <begin position="273"/>
        <end position="392"/>
    </location>
</feature>
<dbReference type="PIRSF" id="PIRSF000429">
    <property type="entry name" value="Ac-CoA_Ac_transf"/>
    <property type="match status" value="1"/>
</dbReference>
<dbReference type="InterPro" id="IPR016039">
    <property type="entry name" value="Thiolase-like"/>
</dbReference>
<dbReference type="Pfam" id="PF22691">
    <property type="entry name" value="Thiolase_C_1"/>
    <property type="match status" value="1"/>
</dbReference>
<dbReference type="OrthoDB" id="9785768at2"/>
<evidence type="ECO:0000259" key="1">
    <source>
        <dbReference type="Pfam" id="PF22691"/>
    </source>
</evidence>
<keyword evidence="3" id="KW-1185">Reference proteome</keyword>
<reference evidence="2 3" key="1">
    <citation type="submission" date="2016-07" db="EMBL/GenBank/DDBJ databases">
        <title>Draft genome sequence of Prauserella sp. YIM 121212, isolated from alkaline soil.</title>
        <authorList>
            <person name="Ruckert C."/>
            <person name="Albersmeier A."/>
            <person name="Jiang C.-L."/>
            <person name="Jiang Y."/>
            <person name="Kalinowski J."/>
            <person name="Schneider O."/>
            <person name="Winkler A."/>
            <person name="Zotchev S.B."/>
        </authorList>
    </citation>
    <scope>NUCLEOTIDE SEQUENCE [LARGE SCALE GENOMIC DNA]</scope>
    <source>
        <strain evidence="2 3">YIM 121212</strain>
    </source>
</reference>
<dbReference type="RefSeq" id="WP_110335325.1">
    <property type="nucleotide sequence ID" value="NZ_JBHVKT010000026.1"/>
</dbReference>
<accession>A0A318LL61</accession>
<sequence length="400" mass="42025">MTSGYAPHRDRCAIAGIGETAYTKRSGMSDLALAVTACTAALEDAGIPAAEVDGIVRNDFDLVTHNELADALGIPNLTYWGINGAGGSAAPAQVAQAVAAIESGQASTVLVFRALNGRSGADRYGQTRRVTDGPLEVGGGSTYDEYFLPHGLAAAGQAYAMVARRHMIEYGTTSEQLAHIALACRERANANPRAQLGHRTMTLADYEAARMISDPLRLFDYCLETDGACALVVTSAERARDGRRPAALIRAVSMATGRAPKGGVLFPVLLRDSYTTFPSAAVAETLYRRAGFGPDEIGVAQIYDCFTITALIQLEDYGFCEKGEGGPFAASGALGLDGRLPINTGGGHLSEGYLHGLNHVVEGVRQVRGESTSTVERNEVCLVTGGSPPASSALILRRDT</sequence>
<protein>
    <submittedName>
        <fullName evidence="2">Lipid-transfer protein</fullName>
    </submittedName>
</protein>